<accession>A0ABT4IZE3</accession>
<evidence type="ECO:0000259" key="6">
    <source>
        <dbReference type="Pfam" id="PF04349"/>
    </source>
</evidence>
<dbReference type="SUPFAM" id="SSF81296">
    <property type="entry name" value="E set domains"/>
    <property type="match status" value="1"/>
</dbReference>
<evidence type="ECO:0000256" key="3">
    <source>
        <dbReference type="ARBA" id="ARBA00009284"/>
    </source>
</evidence>
<dbReference type="InterPro" id="IPR006311">
    <property type="entry name" value="TAT_signal"/>
</dbReference>
<comment type="caution">
    <text evidence="7">The sequence shown here is derived from an EMBL/GenBank/DDBJ whole genome shotgun (WGS) entry which is preliminary data.</text>
</comment>
<evidence type="ECO:0000313" key="7">
    <source>
        <dbReference type="EMBL" id="MCZ0960235.1"/>
    </source>
</evidence>
<gene>
    <name evidence="7" type="ORF">OU682_01220</name>
</gene>
<evidence type="ECO:0000256" key="2">
    <source>
        <dbReference type="ARBA" id="ARBA00005001"/>
    </source>
</evidence>
<dbReference type="PROSITE" id="PS51318">
    <property type="entry name" value="TAT"/>
    <property type="match status" value="1"/>
</dbReference>
<dbReference type="Pfam" id="PF04349">
    <property type="entry name" value="MdoG"/>
    <property type="match status" value="1"/>
</dbReference>
<comment type="pathway">
    <text evidence="2">Glycan metabolism; osmoregulated periplasmic glucan (OPG) biosynthesis.</text>
</comment>
<dbReference type="PIRSF" id="PIRSF006281">
    <property type="entry name" value="MdoG"/>
    <property type="match status" value="1"/>
</dbReference>
<organism evidence="7 8">
    <name type="scientific">Paracoccus benzoatiresistens</name>
    <dbReference type="NCBI Taxonomy" id="2997341"/>
    <lineage>
        <taxon>Bacteria</taxon>
        <taxon>Pseudomonadati</taxon>
        <taxon>Pseudomonadota</taxon>
        <taxon>Alphaproteobacteria</taxon>
        <taxon>Rhodobacterales</taxon>
        <taxon>Paracoccaceae</taxon>
        <taxon>Paracoccus</taxon>
    </lineage>
</organism>
<protein>
    <submittedName>
        <fullName evidence="7">Glucan biosynthesis protein D</fullName>
    </submittedName>
</protein>
<dbReference type="InterPro" id="IPR011013">
    <property type="entry name" value="Gal_mutarotase_sf_dom"/>
</dbReference>
<dbReference type="Gene3D" id="2.70.98.10">
    <property type="match status" value="1"/>
</dbReference>
<dbReference type="InterPro" id="IPR007444">
    <property type="entry name" value="Glucan_biosyn_MdoG_C"/>
</dbReference>
<evidence type="ECO:0000256" key="1">
    <source>
        <dbReference type="ARBA" id="ARBA00004418"/>
    </source>
</evidence>
<proteinExistence type="inferred from homology"/>
<keyword evidence="8" id="KW-1185">Reference proteome</keyword>
<dbReference type="InterPro" id="IPR014756">
    <property type="entry name" value="Ig_E-set"/>
</dbReference>
<feature type="domain" description="Glucan biosynthesis periplasmic MdoG C-terminal" evidence="6">
    <location>
        <begin position="41"/>
        <end position="514"/>
    </location>
</feature>
<evidence type="ECO:0000256" key="5">
    <source>
        <dbReference type="ARBA" id="ARBA00022764"/>
    </source>
</evidence>
<comment type="subcellular location">
    <subcellularLocation>
        <location evidence="1">Periplasm</location>
    </subcellularLocation>
</comment>
<evidence type="ECO:0000313" key="8">
    <source>
        <dbReference type="Proteomes" id="UP001149822"/>
    </source>
</evidence>
<dbReference type="PANTHER" id="PTHR30504:SF3">
    <property type="entry name" value="GLUCANS BIOSYNTHESIS PROTEIN D"/>
    <property type="match status" value="1"/>
</dbReference>
<dbReference type="InterPro" id="IPR014718">
    <property type="entry name" value="GH-type_carb-bd"/>
</dbReference>
<dbReference type="InterPro" id="IPR014438">
    <property type="entry name" value="Glucan_biosyn_MdoG/MdoD"/>
</dbReference>
<dbReference type="RefSeq" id="WP_268940233.1">
    <property type="nucleotide sequence ID" value="NZ_JAPTYD010000001.1"/>
</dbReference>
<dbReference type="Proteomes" id="UP001149822">
    <property type="component" value="Unassembled WGS sequence"/>
</dbReference>
<sequence length="528" mass="58333">MSTDHLSRRHILQAALGSGAFFLLPHLARAQGPAAGESQPFSLDWLRGVARDLAARPYVAPEIADPEILDQVDYDRHNQVRFRPERSLWHGQGDVSPVQGFFPGMYFRNPVRIHTVENGMATEVPFSLDLFDIPEGNPARKLTRTKGFAGFRVQDARTNIDWMAFLGASYWRTSGYSGQFGLSARGLAINTAIPDGPEEFPLFTQFWLEPAANGDLTAYALLDSPRATGAYRIESRRGNGVAQDITATVFLRDAVERLGIAPLTSMFWFGKNTPHVSPDWRPEVHDSDGLEILAGNGERIWRPLNNPPGTMVNSFAAPSVRGFGLMQRERDFAQYQDDGVFYDKRASAWITPRGDWGDGAVVLSELRTDDEIHDNIVAFWQPAGPTAKGQSHDFAYRLDWVRDNPAVSEIAHFTATRLGAGGVPGQPRPKGVVKVVCDFEGPNLKGLTREDSLTLSVSTTEAQVSNVAVYPVVGTDYWRAIFDLSFDQAGEDPIDLRAYVDQGGTAMTETLILQLFPSQLRALLARTP</sequence>
<comment type="similarity">
    <text evidence="3">Belongs to the OpgD/OpgG family.</text>
</comment>
<reference evidence="7" key="1">
    <citation type="submission" date="2022-12" db="EMBL/GenBank/DDBJ databases">
        <title>Paracoccus sp. EF6 isolated from a lake water.</title>
        <authorList>
            <person name="Liu H."/>
        </authorList>
    </citation>
    <scope>NUCLEOTIDE SEQUENCE</scope>
    <source>
        <strain evidence="7">EF6</strain>
    </source>
</reference>
<evidence type="ECO:0000256" key="4">
    <source>
        <dbReference type="ARBA" id="ARBA00022729"/>
    </source>
</evidence>
<dbReference type="InterPro" id="IPR013783">
    <property type="entry name" value="Ig-like_fold"/>
</dbReference>
<dbReference type="EMBL" id="JAPTYD010000001">
    <property type="protein sequence ID" value="MCZ0960235.1"/>
    <property type="molecule type" value="Genomic_DNA"/>
</dbReference>
<keyword evidence="5" id="KW-0574">Periplasm</keyword>
<dbReference type="Gene3D" id="2.60.40.10">
    <property type="entry name" value="Immunoglobulins"/>
    <property type="match status" value="1"/>
</dbReference>
<dbReference type="SUPFAM" id="SSF74650">
    <property type="entry name" value="Galactose mutarotase-like"/>
    <property type="match status" value="1"/>
</dbReference>
<keyword evidence="4" id="KW-0732">Signal</keyword>
<name>A0ABT4IZE3_9RHOB</name>
<dbReference type="PANTHER" id="PTHR30504">
    <property type="entry name" value="GLUCANS BIOSYNTHESIS PROTEIN"/>
    <property type="match status" value="1"/>
</dbReference>